<organism evidence="1 2">
    <name type="scientific">Vaccinium darrowii</name>
    <dbReference type="NCBI Taxonomy" id="229202"/>
    <lineage>
        <taxon>Eukaryota</taxon>
        <taxon>Viridiplantae</taxon>
        <taxon>Streptophyta</taxon>
        <taxon>Embryophyta</taxon>
        <taxon>Tracheophyta</taxon>
        <taxon>Spermatophyta</taxon>
        <taxon>Magnoliopsida</taxon>
        <taxon>eudicotyledons</taxon>
        <taxon>Gunneridae</taxon>
        <taxon>Pentapetalae</taxon>
        <taxon>asterids</taxon>
        <taxon>Ericales</taxon>
        <taxon>Ericaceae</taxon>
        <taxon>Vaccinioideae</taxon>
        <taxon>Vaccinieae</taxon>
        <taxon>Vaccinium</taxon>
    </lineage>
</organism>
<dbReference type="Proteomes" id="UP000828048">
    <property type="component" value="Chromosome 5"/>
</dbReference>
<evidence type="ECO:0000313" key="2">
    <source>
        <dbReference type="Proteomes" id="UP000828048"/>
    </source>
</evidence>
<comment type="caution">
    <text evidence="1">The sequence shown here is derived from an EMBL/GenBank/DDBJ whole genome shotgun (WGS) entry which is preliminary data.</text>
</comment>
<name>A0ACB7Y085_9ERIC</name>
<proteinExistence type="predicted"/>
<protein>
    <submittedName>
        <fullName evidence="1">Uncharacterized protein</fullName>
    </submittedName>
</protein>
<evidence type="ECO:0000313" key="1">
    <source>
        <dbReference type="EMBL" id="KAH7846599.1"/>
    </source>
</evidence>
<sequence length="112" mass="12555">MSGVWVFKNGVIHRENQGGGGSAQGNNNNSGRRKVLVHLPTGQEVSSYASLERILTGLGWERYMGGDSDLFQFHKPPSIDLISLPRDFSKFNSIHMYDVVIKNPNLFHVRDI</sequence>
<reference evidence="1 2" key="1">
    <citation type="journal article" date="2021" name="Hortic Res">
        <title>High-quality reference genome and annotation aids understanding of berry development for evergreen blueberry (Vaccinium darrowii).</title>
        <authorList>
            <person name="Yu J."/>
            <person name="Hulse-Kemp A.M."/>
            <person name="Babiker E."/>
            <person name="Staton M."/>
        </authorList>
    </citation>
    <scope>NUCLEOTIDE SEQUENCE [LARGE SCALE GENOMIC DNA]</scope>
    <source>
        <strain evidence="2">cv. NJ 8807/NJ 8810</strain>
        <tissue evidence="1">Young leaf</tissue>
    </source>
</reference>
<dbReference type="EMBL" id="CM037155">
    <property type="protein sequence ID" value="KAH7846599.1"/>
    <property type="molecule type" value="Genomic_DNA"/>
</dbReference>
<accession>A0ACB7Y085</accession>
<keyword evidence="2" id="KW-1185">Reference proteome</keyword>
<gene>
    <name evidence="1" type="ORF">Vadar_015923</name>
</gene>